<protein>
    <submittedName>
        <fullName evidence="1">Uncharacterized protein</fullName>
    </submittedName>
</protein>
<gene>
    <name evidence="1" type="ORF">SpyCIM25_18</name>
</gene>
<evidence type="ECO:0000313" key="1">
    <source>
        <dbReference type="EMBL" id="AIM40843.1"/>
    </source>
</evidence>
<name>A0A088F7B4_STRPY</name>
<sequence>MMICQTTSYTDWNFLMVNAVMTLSPKLISTQSLDRVIVILPDQNSYAVVIAGSLTVALRYLLRKELKHENQTILSKTQGITR</sequence>
<dbReference type="AlphaFoldDB" id="A0A088F7B4"/>
<organism evidence="1">
    <name type="scientific">Streptococcus pyogenes</name>
    <dbReference type="NCBI Taxonomy" id="1314"/>
    <lineage>
        <taxon>Bacteria</taxon>
        <taxon>Bacillati</taxon>
        <taxon>Bacillota</taxon>
        <taxon>Bacilli</taxon>
        <taxon>Lactobacillales</taxon>
        <taxon>Streptococcaceae</taxon>
        <taxon>Streptococcus</taxon>
    </lineage>
</organism>
<accession>A0A088F7B4</accession>
<proteinExistence type="predicted"/>
<dbReference type="EMBL" id="KM275477">
    <property type="protein sequence ID" value="AIM40843.1"/>
    <property type="molecule type" value="Genomic_DNA"/>
</dbReference>
<reference evidence="1" key="1">
    <citation type="submission" date="2014-08" db="EMBL/GenBank/DDBJ databases">
        <title>Phage-like Chromosomal Island SpyCIM25 in Historical Streptococcus pyogenes Strain T25-3.</title>
        <authorList>
            <person name="Nguyen S.V."/>
            <person name="McShan W.M."/>
        </authorList>
    </citation>
    <scope>NUCLEOTIDE SEQUENCE</scope>
    <source>
        <strain evidence="1">T25-3</strain>
    </source>
</reference>